<evidence type="ECO:0000313" key="2">
    <source>
        <dbReference type="Proteomes" id="UP001056539"/>
    </source>
</evidence>
<dbReference type="RefSeq" id="WP_271434805.1">
    <property type="nucleotide sequence ID" value="NZ_CP073355.1"/>
</dbReference>
<protein>
    <recommendedName>
        <fullName evidence="3">Right handed beta helix domain-containing protein</fullName>
    </recommendedName>
</protein>
<proteinExistence type="predicted"/>
<evidence type="ECO:0000313" key="1">
    <source>
        <dbReference type="EMBL" id="URA09666.1"/>
    </source>
</evidence>
<dbReference type="Proteomes" id="UP001056539">
    <property type="component" value="Chromosome"/>
</dbReference>
<dbReference type="AlphaFoldDB" id="A0AAX3BBK8"/>
<reference evidence="1" key="1">
    <citation type="submission" date="2021-04" db="EMBL/GenBank/DDBJ databases">
        <authorList>
            <person name="Postec A."/>
        </authorList>
    </citation>
    <scope>NUCLEOTIDE SEQUENCE</scope>
    <source>
        <strain evidence="1">F1F22</strain>
    </source>
</reference>
<reference evidence="1" key="2">
    <citation type="submission" date="2022-06" db="EMBL/GenBank/DDBJ databases">
        <title>Thermospira aquatica gen. nov., sp. nov.</title>
        <authorList>
            <person name="Ben Ali Gam Z."/>
            <person name="Labat M."/>
        </authorList>
    </citation>
    <scope>NUCLEOTIDE SEQUENCE</scope>
    <source>
        <strain evidence="1">F1F22</strain>
    </source>
</reference>
<dbReference type="InterPro" id="IPR011050">
    <property type="entry name" value="Pectin_lyase_fold/virulence"/>
</dbReference>
<dbReference type="EMBL" id="CP073355">
    <property type="protein sequence ID" value="URA09666.1"/>
    <property type="molecule type" value="Genomic_DNA"/>
</dbReference>
<keyword evidence="2" id="KW-1185">Reference proteome</keyword>
<name>A0AAX3BBK8_9SPIR</name>
<dbReference type="PROSITE" id="PS51257">
    <property type="entry name" value="PROKAR_LIPOPROTEIN"/>
    <property type="match status" value="1"/>
</dbReference>
<dbReference type="KEGG" id="taqu:KDW03_09270"/>
<organism evidence="1 2">
    <name type="scientific">Thermospira aquatica</name>
    <dbReference type="NCBI Taxonomy" id="2828656"/>
    <lineage>
        <taxon>Bacteria</taxon>
        <taxon>Pseudomonadati</taxon>
        <taxon>Spirochaetota</taxon>
        <taxon>Spirochaetia</taxon>
        <taxon>Brevinematales</taxon>
        <taxon>Thermospiraceae</taxon>
        <taxon>Thermospira</taxon>
    </lineage>
</organism>
<sequence>MKMKTLYVLMGVFFFLSCSLRDYMNQPVMKDAYDGPMILFLEPMGGYSYPGRVRVVADVSEAVGVESVEVVSEGLSQWFPALNLPVYRLHSEVSFSSPGLKTIEVRAKNRLGIERSVSLAVNILGPSITITNDFAHAGYIYTAANTLSLGGEVFSGLTNVLRVFVRVKRPNSEEEVPAVLMGGFWETMSPVVLNPNEDVVLTALAEDQGGVQASTPPVTVYQDQRGPDPVILTRPMSNGVEANMVFFEGTVKDDKVGAARLVATVDNWVTSFTNELNSWWGNRETVAFAFTRSFPPGIYNLLYYAEDFLGNRSQTNTITFTVDGTLPYVYVTGPLSGFCTNKDSFDVYGEYDNATILQYSLNGGPWQNISSFGGGKWTNLINFIPNQTNTLRLMAISNQYTNLSLLYKFLIDTLPPLVTFYDIGTQPRVNVSSQSRHIKLQDNLSGIAFFYDILDGYWGYGGMGFLSETNLTTWLGPSYEDNGTRDFPFGAVVTNTLILIDRAGNTNINFSRVAQVYPAIFVSPGGSPAAFGVASAPITLAEGMETAKALGVRTLVLQEGTYNLGLLSQPLRPQNNMMIVGGFDNTFTNHASYSTLKNTGKRIMELVDVSSVFLSYLHFSGSGSSVTNGVLWVTNSSVFLVDNIFSSNQGKQGAAIYAVHSQLGLVSNLFTRNRVHDFGVVVGVGSFYFGLGNSYLTNISQTISILNRDVQLCLLGGAAIISNEVFSSYSNAGNVDNILINVYAKDMGTFLLHDCTFTSVIGSTNGVHLWLAGNMQNTSILSNHFKQGVQYGMIKEGNWGGYELRQNSLFTNGLPILWAEFLPAATNLIFSNEITKFNDPGVTRATPDSTDNQALP</sequence>
<evidence type="ECO:0008006" key="3">
    <source>
        <dbReference type="Google" id="ProtNLM"/>
    </source>
</evidence>
<gene>
    <name evidence="1" type="ORF">KDW03_09270</name>
</gene>
<accession>A0AAX3BBK8</accession>
<dbReference type="SUPFAM" id="SSF51126">
    <property type="entry name" value="Pectin lyase-like"/>
    <property type="match status" value="1"/>
</dbReference>